<evidence type="ECO:0000256" key="1">
    <source>
        <dbReference type="ARBA" id="ARBA00004651"/>
    </source>
</evidence>
<feature type="transmembrane region" description="Helical" evidence="6">
    <location>
        <begin position="132"/>
        <end position="151"/>
    </location>
</feature>
<evidence type="ECO:0000313" key="8">
    <source>
        <dbReference type="Proteomes" id="UP000585437"/>
    </source>
</evidence>
<feature type="transmembrane region" description="Helical" evidence="6">
    <location>
        <begin position="21"/>
        <end position="39"/>
    </location>
</feature>
<keyword evidence="2" id="KW-1003">Cell membrane</keyword>
<comment type="subcellular location">
    <subcellularLocation>
        <location evidence="1">Cell membrane</location>
        <topology evidence="1">Multi-pass membrane protein</topology>
    </subcellularLocation>
</comment>
<dbReference type="PANTHER" id="PTHR42770:SF11">
    <property type="entry name" value="INNER MEMBRANE TRANSPORT PROTEIN YBAT"/>
    <property type="match status" value="1"/>
</dbReference>
<dbReference type="InterPro" id="IPR002293">
    <property type="entry name" value="AA/rel_permease1"/>
</dbReference>
<feature type="transmembrane region" description="Helical" evidence="6">
    <location>
        <begin position="242"/>
        <end position="267"/>
    </location>
</feature>
<sequence>MAEAFGAKEETPELKRVMGPGLLLLFIVGDILGTGIYALTGQVAAEVGGVVWLPFLIAFLVALLTACSYLELVTKYPQAAGAALYTHKAFGVHFVTFLVAFAVMSSGITSAATASRAFAANFSTSLGLDLGVWGVPLIAVGFIALVAAVNFRGVGESVKLNVVLTVVELTGLLIIIGIGLWAIAGGEGDVSRAWTFATPEGSGTFWPVVAATGLAFFAMVGFEDSVNMAEECKEPSRLFPKVLLTGLAITGVIYILVAISAITLVPANELGEGETPLLKVIQAGAPAFPISIFAIITMFAVANSALINMMMASRLIYGMARENVLPAMLGKVHETRRTPYIAIVFTSLLAVCLILFAGGVPALGGTTALLLLCVFAIVNVAVLVLRKDKVDHKHFRTPTILPVLGVISCVFLAGPWAGRDPVQYAIAAALLGLGVILWIATVQLMKTSSRAA</sequence>
<feature type="transmembrane region" description="Helical" evidence="6">
    <location>
        <begin position="424"/>
        <end position="445"/>
    </location>
</feature>
<proteinExistence type="predicted"/>
<comment type="caution">
    <text evidence="7">The sequence shown here is derived from an EMBL/GenBank/DDBJ whole genome shotgun (WGS) entry which is preliminary data.</text>
</comment>
<feature type="transmembrane region" description="Helical" evidence="6">
    <location>
        <begin position="363"/>
        <end position="385"/>
    </location>
</feature>
<keyword evidence="3 6" id="KW-0812">Transmembrane</keyword>
<dbReference type="Pfam" id="PF13520">
    <property type="entry name" value="AA_permease_2"/>
    <property type="match status" value="1"/>
</dbReference>
<organism evidence="7 8">
    <name type="scientific">Rhizobium soli</name>
    <dbReference type="NCBI Taxonomy" id="424798"/>
    <lineage>
        <taxon>Bacteria</taxon>
        <taxon>Pseudomonadati</taxon>
        <taxon>Pseudomonadota</taxon>
        <taxon>Alphaproteobacteria</taxon>
        <taxon>Hyphomicrobiales</taxon>
        <taxon>Rhizobiaceae</taxon>
        <taxon>Rhizobium/Agrobacterium group</taxon>
        <taxon>Rhizobium</taxon>
    </lineage>
</organism>
<evidence type="ECO:0000256" key="5">
    <source>
        <dbReference type="ARBA" id="ARBA00023136"/>
    </source>
</evidence>
<dbReference type="GO" id="GO:0022857">
    <property type="term" value="F:transmembrane transporter activity"/>
    <property type="evidence" value="ECO:0007669"/>
    <property type="project" value="InterPro"/>
</dbReference>
<keyword evidence="5 6" id="KW-0472">Membrane</keyword>
<reference evidence="7 8" key="1">
    <citation type="submission" date="2020-08" db="EMBL/GenBank/DDBJ databases">
        <title>The Agave Microbiome: Exploring the role of microbial communities in plant adaptations to desert environments.</title>
        <authorList>
            <person name="Partida-Martinez L.P."/>
        </authorList>
    </citation>
    <scope>NUCLEOTIDE SEQUENCE [LARGE SCALE GENOMIC DNA]</scope>
    <source>
        <strain evidence="7 8">AS3.12</strain>
    </source>
</reference>
<name>A0A7X0MSC1_9HYPH</name>
<feature type="transmembrane region" description="Helical" evidence="6">
    <location>
        <begin position="90"/>
        <end position="112"/>
    </location>
</feature>
<feature type="transmembrane region" description="Helical" evidence="6">
    <location>
        <begin position="51"/>
        <end position="70"/>
    </location>
</feature>
<dbReference type="Proteomes" id="UP000585437">
    <property type="component" value="Unassembled WGS sequence"/>
</dbReference>
<gene>
    <name evidence="7" type="ORF">F4695_002907</name>
</gene>
<evidence type="ECO:0000256" key="3">
    <source>
        <dbReference type="ARBA" id="ARBA00022692"/>
    </source>
</evidence>
<dbReference type="Gene3D" id="1.20.1740.10">
    <property type="entry name" value="Amino acid/polyamine transporter I"/>
    <property type="match status" value="1"/>
</dbReference>
<evidence type="ECO:0000256" key="6">
    <source>
        <dbReference type="SAM" id="Phobius"/>
    </source>
</evidence>
<feature type="transmembrane region" description="Helical" evidence="6">
    <location>
        <begin position="287"/>
        <end position="317"/>
    </location>
</feature>
<evidence type="ECO:0000256" key="2">
    <source>
        <dbReference type="ARBA" id="ARBA00022475"/>
    </source>
</evidence>
<dbReference type="PIRSF" id="PIRSF006060">
    <property type="entry name" value="AA_transporter"/>
    <property type="match status" value="1"/>
</dbReference>
<dbReference type="AlphaFoldDB" id="A0A7X0MSC1"/>
<dbReference type="RefSeq" id="WP_184655079.1">
    <property type="nucleotide sequence ID" value="NZ_JACHBU010000005.1"/>
</dbReference>
<protein>
    <submittedName>
        <fullName evidence="7">Amino acid transporter</fullName>
    </submittedName>
</protein>
<evidence type="ECO:0000256" key="4">
    <source>
        <dbReference type="ARBA" id="ARBA00022989"/>
    </source>
</evidence>
<accession>A0A7X0MSC1</accession>
<feature type="transmembrane region" description="Helical" evidence="6">
    <location>
        <begin position="338"/>
        <end position="357"/>
    </location>
</feature>
<feature type="transmembrane region" description="Helical" evidence="6">
    <location>
        <begin position="204"/>
        <end position="222"/>
    </location>
</feature>
<keyword evidence="4 6" id="KW-1133">Transmembrane helix</keyword>
<dbReference type="EMBL" id="JACHBU010000005">
    <property type="protein sequence ID" value="MBB6509539.1"/>
    <property type="molecule type" value="Genomic_DNA"/>
</dbReference>
<evidence type="ECO:0000313" key="7">
    <source>
        <dbReference type="EMBL" id="MBB6509539.1"/>
    </source>
</evidence>
<dbReference type="InterPro" id="IPR050367">
    <property type="entry name" value="APC_superfamily"/>
</dbReference>
<dbReference type="PANTHER" id="PTHR42770">
    <property type="entry name" value="AMINO ACID TRANSPORTER-RELATED"/>
    <property type="match status" value="1"/>
</dbReference>
<feature type="transmembrane region" description="Helical" evidence="6">
    <location>
        <begin position="397"/>
        <end position="418"/>
    </location>
</feature>
<keyword evidence="8" id="KW-1185">Reference proteome</keyword>
<dbReference type="GO" id="GO:0005886">
    <property type="term" value="C:plasma membrane"/>
    <property type="evidence" value="ECO:0007669"/>
    <property type="project" value="UniProtKB-SubCell"/>
</dbReference>
<feature type="transmembrane region" description="Helical" evidence="6">
    <location>
        <begin position="163"/>
        <end position="184"/>
    </location>
</feature>